<evidence type="ECO:0000313" key="1">
    <source>
        <dbReference type="EMBL" id="KAF1027079.1"/>
    </source>
</evidence>
<gene>
    <name evidence="1" type="ORF">GAK29_00885</name>
</gene>
<dbReference type="Proteomes" id="UP000490535">
    <property type="component" value="Unassembled WGS sequence"/>
</dbReference>
<comment type="caution">
    <text evidence="1">The sequence shown here is derived from an EMBL/GenBank/DDBJ whole genome shotgun (WGS) entry which is preliminary data.</text>
</comment>
<dbReference type="EMBL" id="WNDP01000014">
    <property type="protein sequence ID" value="KAF1027079.1"/>
    <property type="molecule type" value="Genomic_DNA"/>
</dbReference>
<dbReference type="Pfam" id="PF02924">
    <property type="entry name" value="HDPD"/>
    <property type="match status" value="1"/>
</dbReference>
<protein>
    <recommendedName>
        <fullName evidence="3">Head decoration protein</fullName>
    </recommendedName>
</protein>
<evidence type="ECO:0008006" key="3">
    <source>
        <dbReference type="Google" id="ProtNLM"/>
    </source>
</evidence>
<dbReference type="AlphaFoldDB" id="A0A833PJA1"/>
<dbReference type="Gene3D" id="2.40.300.10">
    <property type="entry name" value="Head decoration protein D"/>
    <property type="match status" value="1"/>
</dbReference>
<accession>A0A833PJA1</accession>
<dbReference type="InterPro" id="IPR004195">
    <property type="entry name" value="Head_decoration_D"/>
</dbReference>
<name>A0A833PJA1_ACIBZ</name>
<sequence length="142" mass="15048">MTNYTNNPWMPGRVSDAFIPDQLIAGDLKLVTDDVQIKGNTVLERGTVLGMITATGEWTLSVKTAADGSQVPAAILVDQCDLTTASPVRGGIYVMGEFNFNAMIYDPSWGAQGSPVALSALKAAFIPTNIFVKNPVSANDPT</sequence>
<proteinExistence type="predicted"/>
<organism evidence="1 2">
    <name type="scientific">Acinetobacter bereziniae</name>
    <name type="common">Acinetobacter genomosp. 10</name>
    <dbReference type="NCBI Taxonomy" id="106648"/>
    <lineage>
        <taxon>Bacteria</taxon>
        <taxon>Pseudomonadati</taxon>
        <taxon>Pseudomonadota</taxon>
        <taxon>Gammaproteobacteria</taxon>
        <taxon>Moraxellales</taxon>
        <taxon>Moraxellaceae</taxon>
        <taxon>Acinetobacter</taxon>
    </lineage>
</organism>
<reference evidence="2" key="1">
    <citation type="journal article" date="2020" name="MBio">
        <title>Horizontal gene transfer to a defensive symbiont with a reduced genome amongst a multipartite beetle microbiome.</title>
        <authorList>
            <person name="Waterworth S.C."/>
            <person name="Florez L.V."/>
            <person name="Rees E.R."/>
            <person name="Hertweck C."/>
            <person name="Kaltenpoth M."/>
            <person name="Kwan J.C."/>
        </authorList>
    </citation>
    <scope>NUCLEOTIDE SEQUENCE [LARGE SCALE GENOMIC DNA]</scope>
</reference>
<evidence type="ECO:0000313" key="2">
    <source>
        <dbReference type="Proteomes" id="UP000490535"/>
    </source>
</evidence>